<dbReference type="AlphaFoldDB" id="A0A2S7X976"/>
<gene>
    <name evidence="1" type="ORF">BTO23_17700</name>
</gene>
<dbReference type="Proteomes" id="UP000239273">
    <property type="component" value="Unassembled WGS sequence"/>
</dbReference>
<evidence type="ECO:0000313" key="1">
    <source>
        <dbReference type="EMBL" id="PQJ87914.1"/>
    </source>
</evidence>
<organism evidence="1 2">
    <name type="scientific">Aliivibrio sifiae</name>
    <dbReference type="NCBI Taxonomy" id="566293"/>
    <lineage>
        <taxon>Bacteria</taxon>
        <taxon>Pseudomonadati</taxon>
        <taxon>Pseudomonadota</taxon>
        <taxon>Gammaproteobacteria</taxon>
        <taxon>Vibrionales</taxon>
        <taxon>Vibrionaceae</taxon>
        <taxon>Aliivibrio</taxon>
    </lineage>
</organism>
<dbReference type="OrthoDB" id="5918989at2"/>
<comment type="caution">
    <text evidence="1">The sequence shown here is derived from an EMBL/GenBank/DDBJ whole genome shotgun (WGS) entry which is preliminary data.</text>
</comment>
<proteinExistence type="predicted"/>
<reference evidence="1 2" key="1">
    <citation type="submission" date="2016-12" db="EMBL/GenBank/DDBJ databases">
        <title>Diversity of luminous bacteria.</title>
        <authorList>
            <person name="Yoshizawa S."/>
            <person name="Kogure K."/>
        </authorList>
    </citation>
    <scope>NUCLEOTIDE SEQUENCE [LARGE SCALE GENOMIC DNA]</scope>
    <source>
        <strain evidence="1 2">NBRC 105001</strain>
    </source>
</reference>
<name>A0A2S7X976_9GAMM</name>
<accession>A0A2S7X976</accession>
<protein>
    <submittedName>
        <fullName evidence="1">Uncharacterized protein</fullName>
    </submittedName>
</protein>
<sequence length="93" mass="11019">MNLINNASLDKKIFQQLQTKGMTMSEAIQLVMCEIYYLSYKDRAVMRRAISFLGEDKKDTIVLNIQMNKRNNYLNELEGNKVEHERITHDFLF</sequence>
<dbReference type="RefSeq" id="WP_061028964.1">
    <property type="nucleotide sequence ID" value="NZ_BSOU01000001.1"/>
</dbReference>
<evidence type="ECO:0000313" key="2">
    <source>
        <dbReference type="Proteomes" id="UP000239273"/>
    </source>
</evidence>
<dbReference type="EMBL" id="MSCP01000002">
    <property type="protein sequence ID" value="PQJ87914.1"/>
    <property type="molecule type" value="Genomic_DNA"/>
</dbReference>